<evidence type="ECO:0000256" key="2">
    <source>
        <dbReference type="ARBA" id="ARBA00008328"/>
    </source>
</evidence>
<keyword evidence="8" id="KW-0375">Hydrogen ion transport</keyword>
<dbReference type="InterPro" id="IPR002314">
    <property type="entry name" value="aa-tRNA-synt_IIb"/>
</dbReference>
<dbReference type="CDD" id="cd00779">
    <property type="entry name" value="ProRS_core_prok"/>
    <property type="match status" value="1"/>
</dbReference>
<dbReference type="GO" id="GO:0033179">
    <property type="term" value="C:proton-transporting V-type ATPase, V0 domain"/>
    <property type="evidence" value="ECO:0007669"/>
    <property type="project" value="InterPro"/>
</dbReference>
<evidence type="ECO:0000256" key="16">
    <source>
        <dbReference type="ARBA" id="ARBA00047671"/>
    </source>
</evidence>
<dbReference type="PRINTS" id="PR01046">
    <property type="entry name" value="TRNASYNTHPRO"/>
</dbReference>
<evidence type="ECO:0000256" key="11">
    <source>
        <dbReference type="ARBA" id="ARBA00022989"/>
    </source>
</evidence>
<dbReference type="OMA" id="EICGHQE"/>
<accession>A0A182Y7C6</accession>
<dbReference type="InterPro" id="IPR045864">
    <property type="entry name" value="aa-tRNA-synth_II/BPL/LPL"/>
</dbReference>
<evidence type="ECO:0000256" key="6">
    <source>
        <dbReference type="ARBA" id="ARBA00022692"/>
    </source>
</evidence>
<evidence type="ECO:0000256" key="14">
    <source>
        <dbReference type="ARBA" id="ARBA00023146"/>
    </source>
</evidence>
<evidence type="ECO:0000256" key="5">
    <source>
        <dbReference type="ARBA" id="ARBA00022598"/>
    </source>
</evidence>
<dbReference type="InterPro" id="IPR036621">
    <property type="entry name" value="Anticodon-bd_dom_sf"/>
</dbReference>
<evidence type="ECO:0000256" key="7">
    <source>
        <dbReference type="ARBA" id="ARBA00022741"/>
    </source>
</evidence>
<dbReference type="PANTHER" id="PTHR42753:SF10">
    <property type="entry name" value="PROLINE--TRNA LIGASE, MITOCHONDRIAL-RELATED"/>
    <property type="match status" value="1"/>
</dbReference>
<keyword evidence="12" id="KW-0406">Ion transport</keyword>
<dbReference type="InterPro" id="IPR004154">
    <property type="entry name" value="Anticodon-bd"/>
</dbReference>
<dbReference type="FunFam" id="3.30.930.10:FF:000042">
    <property type="entry name" value="probable proline--tRNA ligase, mitochondrial"/>
    <property type="match status" value="1"/>
</dbReference>
<dbReference type="Pfam" id="PF05493">
    <property type="entry name" value="ATP_synt_H"/>
    <property type="match status" value="1"/>
</dbReference>
<evidence type="ECO:0000313" key="20">
    <source>
        <dbReference type="Proteomes" id="UP000076408"/>
    </source>
</evidence>
<keyword evidence="11" id="KW-1133">Transmembrane helix</keyword>
<keyword evidence="13" id="KW-0472">Membrane</keyword>
<keyword evidence="4" id="KW-0813">Transport</keyword>
<dbReference type="EC" id="6.1.1.15" evidence="3"/>
<dbReference type="AlphaFoldDB" id="A0A182Y7C6"/>
<dbReference type="SUPFAM" id="SSF55681">
    <property type="entry name" value="Class II aaRS and biotin synthetases"/>
    <property type="match status" value="1"/>
</dbReference>
<evidence type="ECO:0000256" key="3">
    <source>
        <dbReference type="ARBA" id="ARBA00012831"/>
    </source>
</evidence>
<dbReference type="InterPro" id="IPR002316">
    <property type="entry name" value="Pro-tRNA-ligase_IIa"/>
</dbReference>
<keyword evidence="20" id="KW-1185">Reference proteome</keyword>
<sequence length="527" mass="57916">MGASALPIIIFSAIFGVVGIVLPIVAPKGPNRGIVQCVLILTAATCWLFWLCCYMAQMNPLIGPKLHQNTILIMAPMQRASKLFQPALIIPKNATIKSQDITSKSQRLMLEQGLIRQAGNGTFYLLPLLQRSLQKAINLIDRHMEMIGAQRLTLPLLTSAELWKKSGRLASSDGGKPTELLQTTDRHGKVQILGPTHEESITSLVAAIAPVTYRQFPLRLYQISTKFRDEMKPRFGLMRAKEFLMKDLYTFDVDRARCQETYEEVNAAYGKLFAAIGIPFVKVAGDCGTMGGSLSHEYHFPSEVGEDQLIHCTRCGMHSNAELFATLSQRCKNCAGQEEALERQAGIEVAHAFILEDRYTKALGAACLQPNGKPSTLQMGCYGIGVTRLIAASVEVLSSEKEIRWPAALAPYRVCIITPKAGSKEESEASPFVAQLYRDLQKVNHCAGEVIVDDRSQFTIGKRLLDARKMGYPIVVILGSKAVSEQVFELHSLTLGTELNLPYTDTLATIGAILSSAEPPPRIAQEL</sequence>
<dbReference type="Proteomes" id="UP000076408">
    <property type="component" value="Unassembled WGS sequence"/>
</dbReference>
<evidence type="ECO:0000256" key="17">
    <source>
        <dbReference type="ARBA" id="ARBA00071545"/>
    </source>
</evidence>
<evidence type="ECO:0000256" key="10">
    <source>
        <dbReference type="ARBA" id="ARBA00022917"/>
    </source>
</evidence>
<feature type="domain" description="Aminoacyl-transfer RNA synthetases class-II family profile" evidence="18">
    <location>
        <begin position="100"/>
        <end position="406"/>
    </location>
</feature>
<dbReference type="InterPro" id="IPR050062">
    <property type="entry name" value="Pro-tRNA_synthetase"/>
</dbReference>
<proteinExistence type="inferred from homology"/>
<dbReference type="Gene3D" id="3.40.50.800">
    <property type="entry name" value="Anticodon-binding domain"/>
    <property type="match status" value="1"/>
</dbReference>
<dbReference type="VEuPathDB" id="VectorBase:ASTE006507"/>
<dbReference type="Gene3D" id="3.30.930.10">
    <property type="entry name" value="Bira Bifunctional Protein, Domain 2"/>
    <property type="match status" value="1"/>
</dbReference>
<dbReference type="GO" id="GO:0005524">
    <property type="term" value="F:ATP binding"/>
    <property type="evidence" value="ECO:0007669"/>
    <property type="project" value="UniProtKB-KW"/>
</dbReference>
<evidence type="ECO:0000256" key="4">
    <source>
        <dbReference type="ARBA" id="ARBA00022448"/>
    </source>
</evidence>
<evidence type="ECO:0000256" key="12">
    <source>
        <dbReference type="ARBA" id="ARBA00023065"/>
    </source>
</evidence>
<comment type="catalytic activity">
    <reaction evidence="16">
        <text>tRNA(Pro) + L-proline + ATP = L-prolyl-tRNA(Pro) + AMP + diphosphate</text>
        <dbReference type="Rhea" id="RHEA:14305"/>
        <dbReference type="Rhea" id="RHEA-COMP:9700"/>
        <dbReference type="Rhea" id="RHEA-COMP:9702"/>
        <dbReference type="ChEBI" id="CHEBI:30616"/>
        <dbReference type="ChEBI" id="CHEBI:33019"/>
        <dbReference type="ChEBI" id="CHEBI:60039"/>
        <dbReference type="ChEBI" id="CHEBI:78442"/>
        <dbReference type="ChEBI" id="CHEBI:78532"/>
        <dbReference type="ChEBI" id="CHEBI:456215"/>
        <dbReference type="EC" id="6.1.1.15"/>
    </reaction>
</comment>
<dbReference type="VEuPathDB" id="VectorBase:ASTEI20_033273"/>
<evidence type="ECO:0000313" key="19">
    <source>
        <dbReference type="EnsemblMetazoa" id="ASTEI04362-PA"/>
    </source>
</evidence>
<evidence type="ECO:0000256" key="8">
    <source>
        <dbReference type="ARBA" id="ARBA00022781"/>
    </source>
</evidence>
<dbReference type="GO" id="GO:0005739">
    <property type="term" value="C:mitochondrion"/>
    <property type="evidence" value="ECO:0007669"/>
    <property type="project" value="TreeGrafter"/>
</dbReference>
<keyword evidence="7" id="KW-0547">Nucleotide-binding</keyword>
<reference evidence="20" key="1">
    <citation type="journal article" date="2014" name="Genome Biol.">
        <title>Genome analysis of a major urban malaria vector mosquito, Anopheles stephensi.</title>
        <authorList>
            <person name="Jiang X."/>
            <person name="Peery A."/>
            <person name="Hall A.B."/>
            <person name="Sharma A."/>
            <person name="Chen X.G."/>
            <person name="Waterhouse R.M."/>
            <person name="Komissarov A."/>
            <person name="Riehle M.M."/>
            <person name="Shouche Y."/>
            <person name="Sharakhova M.V."/>
            <person name="Lawson D."/>
            <person name="Pakpour N."/>
            <person name="Arensburger P."/>
            <person name="Davidson V.L."/>
            <person name="Eiglmeier K."/>
            <person name="Emrich S."/>
            <person name="George P."/>
            <person name="Kennedy R.C."/>
            <person name="Mane S.P."/>
            <person name="Maslen G."/>
            <person name="Oringanje C."/>
            <person name="Qi Y."/>
            <person name="Settlage R."/>
            <person name="Tojo M."/>
            <person name="Tubio J.M."/>
            <person name="Unger M.F."/>
            <person name="Wang B."/>
            <person name="Vernick K.D."/>
            <person name="Ribeiro J.M."/>
            <person name="James A.A."/>
            <person name="Michel K."/>
            <person name="Riehle M.A."/>
            <person name="Luckhart S."/>
            <person name="Sharakhov I.V."/>
            <person name="Tu Z."/>
        </authorList>
    </citation>
    <scope>NUCLEOTIDE SEQUENCE [LARGE SCALE GENOMIC DNA]</scope>
    <source>
        <strain evidence="20">Indian</strain>
    </source>
</reference>
<dbReference type="VEuPathDB" id="VectorBase:ASTEI20_031825"/>
<comment type="subcellular location">
    <subcellularLocation>
        <location evidence="1">Membrane</location>
        <topology evidence="1">Multi-pass membrane protein</topology>
    </subcellularLocation>
</comment>
<evidence type="ECO:0000256" key="9">
    <source>
        <dbReference type="ARBA" id="ARBA00022840"/>
    </source>
</evidence>
<keyword evidence="10" id="KW-0648">Protein biosynthesis</keyword>
<evidence type="ECO:0000256" key="15">
    <source>
        <dbReference type="ARBA" id="ARBA00029731"/>
    </source>
</evidence>
<keyword evidence="14" id="KW-0030">Aminoacyl-tRNA synthetase</keyword>
<dbReference type="Pfam" id="PF00587">
    <property type="entry name" value="tRNA-synt_2b"/>
    <property type="match status" value="1"/>
</dbReference>
<keyword evidence="5" id="KW-0436">Ligase</keyword>
<evidence type="ECO:0000256" key="1">
    <source>
        <dbReference type="ARBA" id="ARBA00004141"/>
    </source>
</evidence>
<dbReference type="InterPro" id="IPR008389">
    <property type="entry name" value="ATPase_V0-cplx_e1/e2_su"/>
</dbReference>
<dbReference type="EnsemblMetazoa" id="ASTEI04362-RA">
    <property type="protein sequence ID" value="ASTEI04362-PA"/>
    <property type="gene ID" value="ASTEI04362"/>
</dbReference>
<dbReference type="GO" id="GO:0006433">
    <property type="term" value="P:prolyl-tRNA aminoacylation"/>
    <property type="evidence" value="ECO:0007669"/>
    <property type="project" value="InterPro"/>
</dbReference>
<dbReference type="GO" id="GO:0046961">
    <property type="term" value="F:proton-transporting ATPase activity, rotational mechanism"/>
    <property type="evidence" value="ECO:0007669"/>
    <property type="project" value="InterPro"/>
</dbReference>
<evidence type="ECO:0000256" key="13">
    <source>
        <dbReference type="ARBA" id="ARBA00023136"/>
    </source>
</evidence>
<organism evidence="19 20">
    <name type="scientific">Anopheles stephensi</name>
    <name type="common">Indo-Pakistan malaria mosquito</name>
    <dbReference type="NCBI Taxonomy" id="30069"/>
    <lineage>
        <taxon>Eukaryota</taxon>
        <taxon>Metazoa</taxon>
        <taxon>Ecdysozoa</taxon>
        <taxon>Arthropoda</taxon>
        <taxon>Hexapoda</taxon>
        <taxon>Insecta</taxon>
        <taxon>Pterygota</taxon>
        <taxon>Neoptera</taxon>
        <taxon>Endopterygota</taxon>
        <taxon>Diptera</taxon>
        <taxon>Nematocera</taxon>
        <taxon>Culicoidea</taxon>
        <taxon>Culicidae</taxon>
        <taxon>Anophelinae</taxon>
        <taxon>Anopheles</taxon>
    </lineage>
</organism>
<comment type="similarity">
    <text evidence="2">Belongs to the V-ATPase e1/e2 subunit family.</text>
</comment>
<dbReference type="SUPFAM" id="SSF52954">
    <property type="entry name" value="Class II aaRS ABD-related"/>
    <property type="match status" value="1"/>
</dbReference>
<keyword evidence="9" id="KW-0067">ATP-binding</keyword>
<evidence type="ECO:0000259" key="18">
    <source>
        <dbReference type="PROSITE" id="PS50862"/>
    </source>
</evidence>
<dbReference type="Pfam" id="PF03129">
    <property type="entry name" value="HGTP_anticodon"/>
    <property type="match status" value="1"/>
</dbReference>
<reference evidence="19" key="2">
    <citation type="submission" date="2020-05" db="UniProtKB">
        <authorList>
            <consortium name="EnsemblMetazoa"/>
        </authorList>
    </citation>
    <scope>IDENTIFICATION</scope>
    <source>
        <strain evidence="19">Indian</strain>
    </source>
</reference>
<protein>
    <recommendedName>
        <fullName evidence="17">Probable proline--tRNA ligase, mitochondrial</fullName>
        <ecNumber evidence="3">6.1.1.15</ecNumber>
    </recommendedName>
    <alternativeName>
        <fullName evidence="15">Prolyl-tRNA synthetase</fullName>
    </alternativeName>
</protein>
<dbReference type="GO" id="GO:0004827">
    <property type="term" value="F:proline-tRNA ligase activity"/>
    <property type="evidence" value="ECO:0007669"/>
    <property type="project" value="UniProtKB-EC"/>
</dbReference>
<name>A0A182Y7C6_ANOST</name>
<dbReference type="InterPro" id="IPR033730">
    <property type="entry name" value="ProRS_core_prok"/>
</dbReference>
<dbReference type="InterPro" id="IPR006195">
    <property type="entry name" value="aa-tRNA-synth_II"/>
</dbReference>
<dbReference type="PANTHER" id="PTHR42753">
    <property type="entry name" value="MITOCHONDRIAL RIBOSOME PROTEIN L39/PROLYL-TRNA LIGASE FAMILY MEMBER"/>
    <property type="match status" value="1"/>
</dbReference>
<keyword evidence="6" id="KW-0812">Transmembrane</keyword>
<dbReference type="STRING" id="30069.A0A182Y7C6"/>
<dbReference type="VEuPathDB" id="VectorBase:ASTEI04362"/>
<dbReference type="PROSITE" id="PS50862">
    <property type="entry name" value="AA_TRNA_LIGASE_II"/>
    <property type="match status" value="1"/>
</dbReference>